<evidence type="ECO:0000256" key="2">
    <source>
        <dbReference type="ARBA" id="ARBA00005417"/>
    </source>
</evidence>
<gene>
    <name evidence="8" type="ORF">GCM10010446_26430</name>
</gene>
<dbReference type="PANTHER" id="PTHR42711">
    <property type="entry name" value="ABC TRANSPORTER ATP-BINDING PROTEIN"/>
    <property type="match status" value="1"/>
</dbReference>
<dbReference type="InterPro" id="IPR003439">
    <property type="entry name" value="ABC_transporter-like_ATP-bd"/>
</dbReference>
<comment type="similarity">
    <text evidence="2">Belongs to the ABC transporter superfamily.</text>
</comment>
<dbReference type="PANTHER" id="PTHR42711:SF5">
    <property type="entry name" value="ABC TRANSPORTER ATP-BINDING PROTEIN NATA"/>
    <property type="match status" value="1"/>
</dbReference>
<dbReference type="GO" id="GO:0005524">
    <property type="term" value="F:ATP binding"/>
    <property type="evidence" value="ECO:0007669"/>
    <property type="project" value="UniProtKB-KW"/>
</dbReference>
<dbReference type="InterPro" id="IPR027417">
    <property type="entry name" value="P-loop_NTPase"/>
</dbReference>
<keyword evidence="6" id="KW-0046">Antibiotic resistance</keyword>
<sequence>MTPMISIEHLTKKFARASREVTAVDDVSFEVDEGRTVALLGPNGAGKTTLFRMLATLLTPTGGSARVAGADVRRDPAAVRGHIGYVGQMSPSPSRGLRAHEEIYSTALLQGLGRREARRRTTDVVESFDLGAFADSEVRFLSGGQRRRLDIAIGLVHEPRLVLLDEPTVGLDPDARAELWRHIRLLQRDRGATVLMSTHYLEEADALADLLLVLDHGRIVTSGAPRDLKTSLAGDVVTVRASGPGPREWPTDKLRSLGAVNSATADGDVLSLSVADADTALAEIVGILALEGADIASVHVDHATLDAIFDQLPGRGAR</sequence>
<keyword evidence="9" id="KW-1185">Reference proteome</keyword>
<proteinExistence type="inferred from homology"/>
<dbReference type="PROSITE" id="PS00211">
    <property type="entry name" value="ABC_TRANSPORTER_1"/>
    <property type="match status" value="1"/>
</dbReference>
<keyword evidence="5 8" id="KW-0067">ATP-binding</keyword>
<keyword evidence="3" id="KW-0813">Transport</keyword>
<name>A0ABP6JNK9_9ACTN</name>
<dbReference type="Proteomes" id="UP001500403">
    <property type="component" value="Unassembled WGS sequence"/>
</dbReference>
<protein>
    <submittedName>
        <fullName evidence="8">ATP-binding cassette domain-containing protein</fullName>
    </submittedName>
</protein>
<dbReference type="SUPFAM" id="SSF52540">
    <property type="entry name" value="P-loop containing nucleoside triphosphate hydrolases"/>
    <property type="match status" value="1"/>
</dbReference>
<comment type="subcellular location">
    <subcellularLocation>
        <location evidence="1">Cell membrane</location>
        <topology evidence="1">Peripheral membrane protein</topology>
    </subcellularLocation>
</comment>
<evidence type="ECO:0000256" key="1">
    <source>
        <dbReference type="ARBA" id="ARBA00004202"/>
    </source>
</evidence>
<dbReference type="InterPro" id="IPR050763">
    <property type="entry name" value="ABC_transporter_ATP-binding"/>
</dbReference>
<evidence type="ECO:0000256" key="4">
    <source>
        <dbReference type="ARBA" id="ARBA00022741"/>
    </source>
</evidence>
<organism evidence="8 9">
    <name type="scientific">Streptomyces enissocaesilis</name>
    <dbReference type="NCBI Taxonomy" id="332589"/>
    <lineage>
        <taxon>Bacteria</taxon>
        <taxon>Bacillati</taxon>
        <taxon>Actinomycetota</taxon>
        <taxon>Actinomycetes</taxon>
        <taxon>Kitasatosporales</taxon>
        <taxon>Streptomycetaceae</taxon>
        <taxon>Streptomyces</taxon>
        <taxon>Streptomyces rochei group</taxon>
    </lineage>
</organism>
<dbReference type="Gene3D" id="3.40.50.300">
    <property type="entry name" value="P-loop containing nucleotide triphosphate hydrolases"/>
    <property type="match status" value="1"/>
</dbReference>
<feature type="domain" description="ABC transporter" evidence="7">
    <location>
        <begin position="5"/>
        <end position="241"/>
    </location>
</feature>
<dbReference type="InterPro" id="IPR003593">
    <property type="entry name" value="AAA+_ATPase"/>
</dbReference>
<dbReference type="InterPro" id="IPR017871">
    <property type="entry name" value="ABC_transporter-like_CS"/>
</dbReference>
<accession>A0ABP6JNK9</accession>
<evidence type="ECO:0000313" key="8">
    <source>
        <dbReference type="EMBL" id="GAA2939773.1"/>
    </source>
</evidence>
<evidence type="ECO:0000259" key="7">
    <source>
        <dbReference type="PROSITE" id="PS50893"/>
    </source>
</evidence>
<dbReference type="SMART" id="SM00382">
    <property type="entry name" value="AAA"/>
    <property type="match status" value="1"/>
</dbReference>
<evidence type="ECO:0000256" key="3">
    <source>
        <dbReference type="ARBA" id="ARBA00022448"/>
    </source>
</evidence>
<dbReference type="Pfam" id="PF00005">
    <property type="entry name" value="ABC_tran"/>
    <property type="match status" value="1"/>
</dbReference>
<reference evidence="9" key="1">
    <citation type="journal article" date="2019" name="Int. J. Syst. Evol. Microbiol.">
        <title>The Global Catalogue of Microorganisms (GCM) 10K type strain sequencing project: providing services to taxonomists for standard genome sequencing and annotation.</title>
        <authorList>
            <consortium name="The Broad Institute Genomics Platform"/>
            <consortium name="The Broad Institute Genome Sequencing Center for Infectious Disease"/>
            <person name="Wu L."/>
            <person name="Ma J."/>
        </authorList>
    </citation>
    <scope>NUCLEOTIDE SEQUENCE [LARGE SCALE GENOMIC DNA]</scope>
    <source>
        <strain evidence="9">JCM 9088</strain>
    </source>
</reference>
<dbReference type="EMBL" id="BAAAUD010000026">
    <property type="protein sequence ID" value="GAA2939773.1"/>
    <property type="molecule type" value="Genomic_DNA"/>
</dbReference>
<comment type="caution">
    <text evidence="8">The sequence shown here is derived from an EMBL/GenBank/DDBJ whole genome shotgun (WGS) entry which is preliminary data.</text>
</comment>
<evidence type="ECO:0000313" key="9">
    <source>
        <dbReference type="Proteomes" id="UP001500403"/>
    </source>
</evidence>
<dbReference type="PROSITE" id="PS50893">
    <property type="entry name" value="ABC_TRANSPORTER_2"/>
    <property type="match status" value="1"/>
</dbReference>
<evidence type="ECO:0000256" key="6">
    <source>
        <dbReference type="ARBA" id="ARBA00023251"/>
    </source>
</evidence>
<evidence type="ECO:0000256" key="5">
    <source>
        <dbReference type="ARBA" id="ARBA00022840"/>
    </source>
</evidence>
<keyword evidence="4" id="KW-0547">Nucleotide-binding</keyword>